<evidence type="ECO:0000256" key="9">
    <source>
        <dbReference type="SAM" id="Phobius"/>
    </source>
</evidence>
<dbReference type="Gene3D" id="1.20.5.1930">
    <property type="match status" value="1"/>
</dbReference>
<feature type="transmembrane region" description="Helical" evidence="9">
    <location>
        <begin position="94"/>
        <end position="114"/>
    </location>
</feature>
<evidence type="ECO:0000256" key="4">
    <source>
        <dbReference type="ARBA" id="ARBA00022679"/>
    </source>
</evidence>
<dbReference type="EC" id="2.7.13.3" evidence="2"/>
<keyword evidence="13" id="KW-1185">Reference proteome</keyword>
<keyword evidence="9" id="KW-0472">Membrane</keyword>
<dbReference type="EMBL" id="BAABBX010000016">
    <property type="protein sequence ID" value="GAA4192798.1"/>
    <property type="molecule type" value="Genomic_DNA"/>
</dbReference>
<dbReference type="PANTHER" id="PTHR24421:SF10">
    <property type="entry name" value="NITRATE_NITRITE SENSOR PROTEIN NARQ"/>
    <property type="match status" value="1"/>
</dbReference>
<dbReference type="InterPro" id="IPR036890">
    <property type="entry name" value="HATPase_C_sf"/>
</dbReference>
<evidence type="ECO:0000256" key="3">
    <source>
        <dbReference type="ARBA" id="ARBA00022553"/>
    </source>
</evidence>
<evidence type="ECO:0000256" key="8">
    <source>
        <dbReference type="ARBA" id="ARBA00023012"/>
    </source>
</evidence>
<gene>
    <name evidence="12" type="ORF">GCM10022288_25620</name>
</gene>
<evidence type="ECO:0000313" key="12">
    <source>
        <dbReference type="EMBL" id="GAA4192798.1"/>
    </source>
</evidence>
<feature type="transmembrane region" description="Helical" evidence="9">
    <location>
        <begin position="9"/>
        <end position="28"/>
    </location>
</feature>
<keyword evidence="7" id="KW-0067">ATP-binding</keyword>
<keyword evidence="6 12" id="KW-0418">Kinase</keyword>
<dbReference type="PANTHER" id="PTHR24421">
    <property type="entry name" value="NITRATE/NITRITE SENSOR PROTEIN NARX-RELATED"/>
    <property type="match status" value="1"/>
</dbReference>
<evidence type="ECO:0000256" key="5">
    <source>
        <dbReference type="ARBA" id="ARBA00022741"/>
    </source>
</evidence>
<evidence type="ECO:0000313" key="13">
    <source>
        <dbReference type="Proteomes" id="UP001500213"/>
    </source>
</evidence>
<evidence type="ECO:0000256" key="2">
    <source>
        <dbReference type="ARBA" id="ARBA00012438"/>
    </source>
</evidence>
<dbReference type="InterPro" id="IPR011712">
    <property type="entry name" value="Sig_transdc_His_kin_sub3_dim/P"/>
</dbReference>
<feature type="domain" description="Signal transduction histidine kinase subgroup 3 dimerisation and phosphoacceptor" evidence="10">
    <location>
        <begin position="191"/>
        <end position="256"/>
    </location>
</feature>
<keyword evidence="9" id="KW-1133">Transmembrane helix</keyword>
<dbReference type="InterPro" id="IPR050482">
    <property type="entry name" value="Sensor_HK_TwoCompSys"/>
</dbReference>
<evidence type="ECO:0000259" key="10">
    <source>
        <dbReference type="Pfam" id="PF07730"/>
    </source>
</evidence>
<dbReference type="Gene3D" id="3.30.565.10">
    <property type="entry name" value="Histidine kinase-like ATPase, C-terminal domain"/>
    <property type="match status" value="1"/>
</dbReference>
<keyword evidence="8" id="KW-0902">Two-component regulatory system</keyword>
<keyword evidence="5" id="KW-0547">Nucleotide-binding</keyword>
<protein>
    <recommendedName>
        <fullName evidence="2">histidine kinase</fullName>
        <ecNumber evidence="2">2.7.13.3</ecNumber>
    </recommendedName>
</protein>
<dbReference type="Proteomes" id="UP001500213">
    <property type="component" value="Unassembled WGS sequence"/>
</dbReference>
<dbReference type="SUPFAM" id="SSF55874">
    <property type="entry name" value="ATPase domain of HSP90 chaperone/DNA topoisomerase II/histidine kinase"/>
    <property type="match status" value="1"/>
</dbReference>
<evidence type="ECO:0000256" key="7">
    <source>
        <dbReference type="ARBA" id="ARBA00022840"/>
    </source>
</evidence>
<dbReference type="GO" id="GO:0016301">
    <property type="term" value="F:kinase activity"/>
    <property type="evidence" value="ECO:0007669"/>
    <property type="project" value="UniProtKB-KW"/>
</dbReference>
<dbReference type="CDD" id="cd16917">
    <property type="entry name" value="HATPase_UhpB-NarQ-NarX-like"/>
    <property type="match status" value="1"/>
</dbReference>
<organism evidence="12 13">
    <name type="scientific">Gryllotalpicola kribbensis</name>
    <dbReference type="NCBI Taxonomy" id="993084"/>
    <lineage>
        <taxon>Bacteria</taxon>
        <taxon>Bacillati</taxon>
        <taxon>Actinomycetota</taxon>
        <taxon>Actinomycetes</taxon>
        <taxon>Micrococcales</taxon>
        <taxon>Microbacteriaceae</taxon>
        <taxon>Gryllotalpicola</taxon>
    </lineage>
</organism>
<feature type="transmembrane region" description="Helical" evidence="9">
    <location>
        <begin position="135"/>
        <end position="154"/>
    </location>
</feature>
<dbReference type="Pfam" id="PF07730">
    <property type="entry name" value="HisKA_3"/>
    <property type="match status" value="1"/>
</dbReference>
<keyword evidence="4" id="KW-0808">Transferase</keyword>
<accession>A0ABP8AXE9</accession>
<evidence type="ECO:0000256" key="6">
    <source>
        <dbReference type="ARBA" id="ARBA00022777"/>
    </source>
</evidence>
<feature type="transmembrane region" description="Helical" evidence="9">
    <location>
        <begin position="58"/>
        <end position="88"/>
    </location>
</feature>
<keyword evidence="9" id="KW-0812">Transmembrane</keyword>
<keyword evidence="3" id="KW-0597">Phosphoprotein</keyword>
<feature type="domain" description="DUF7134" evidence="11">
    <location>
        <begin position="4"/>
        <end position="162"/>
    </location>
</feature>
<reference evidence="13" key="1">
    <citation type="journal article" date="2019" name="Int. J. Syst. Evol. Microbiol.">
        <title>The Global Catalogue of Microorganisms (GCM) 10K type strain sequencing project: providing services to taxonomists for standard genome sequencing and annotation.</title>
        <authorList>
            <consortium name="The Broad Institute Genomics Platform"/>
            <consortium name="The Broad Institute Genome Sequencing Center for Infectious Disease"/>
            <person name="Wu L."/>
            <person name="Ma J."/>
        </authorList>
    </citation>
    <scope>NUCLEOTIDE SEQUENCE [LARGE SCALE GENOMIC DNA]</scope>
    <source>
        <strain evidence="13">JCM 17593</strain>
    </source>
</reference>
<sequence length="395" mass="41861">MRELTRRQLTVDVGIAGAFALVCVVFTINDGKILLVPLVVASAGVAFRRLLPALALGIAWAAALIQISAGLGPSAYDLGICVVLYATAAYGGEVVRWLGLASAIVGAIIATVFLQLRFSWFSAFLSSPGELLDQLRNAVAVGTGILALLVLSWVSGQLARTMRIGRETSRREEAARHDADIAEYRVVVEQERNRIARDMHDVVAHSLAVVIAQADGARFAAQTRPELAVTALGTISGVARDALGEVRMLLAELRHDEGSTPQPTVVDFDALFEQLRGAGLELRVHESGARMPLGASHEIAAYRIMQEGLTNALRHGAPVRPVDLTLFWADDAVHIELVNEVVDAVGAPPTPGQTPGHGLPGMHERAQLAGGFLTATPDGAGRFVLRARIPQGGAA</sequence>
<comment type="caution">
    <text evidence="12">The sequence shown here is derived from an EMBL/GenBank/DDBJ whole genome shotgun (WGS) entry which is preliminary data.</text>
</comment>
<evidence type="ECO:0000259" key="11">
    <source>
        <dbReference type="Pfam" id="PF23539"/>
    </source>
</evidence>
<dbReference type="InterPro" id="IPR055558">
    <property type="entry name" value="DUF7134"/>
</dbReference>
<dbReference type="Pfam" id="PF23539">
    <property type="entry name" value="DUF7134"/>
    <property type="match status" value="1"/>
</dbReference>
<comment type="catalytic activity">
    <reaction evidence="1">
        <text>ATP + protein L-histidine = ADP + protein N-phospho-L-histidine.</text>
        <dbReference type="EC" id="2.7.13.3"/>
    </reaction>
</comment>
<dbReference type="RefSeq" id="WP_344777516.1">
    <property type="nucleotide sequence ID" value="NZ_BAABBX010000016.1"/>
</dbReference>
<proteinExistence type="predicted"/>
<name>A0ABP8AXE9_9MICO</name>
<evidence type="ECO:0000256" key="1">
    <source>
        <dbReference type="ARBA" id="ARBA00000085"/>
    </source>
</evidence>